<evidence type="ECO:0000259" key="3">
    <source>
        <dbReference type="Pfam" id="PF00441"/>
    </source>
</evidence>
<feature type="non-terminal residue" evidence="4">
    <location>
        <position position="1"/>
    </location>
</feature>
<keyword evidence="5" id="KW-1185">Reference proteome</keyword>
<organism evidence="4 5">
    <name type="scientific">Mycolicibacter kumamotonensis</name>
    <dbReference type="NCBI Taxonomy" id="354243"/>
    <lineage>
        <taxon>Bacteria</taxon>
        <taxon>Bacillati</taxon>
        <taxon>Actinomycetota</taxon>
        <taxon>Actinomycetes</taxon>
        <taxon>Mycobacteriales</taxon>
        <taxon>Mycobacteriaceae</taxon>
        <taxon>Mycolicibacter</taxon>
    </lineage>
</organism>
<keyword evidence="2" id="KW-0560">Oxidoreductase</keyword>
<feature type="domain" description="Acyl-CoA dehydrogenase/oxidase C-terminal" evidence="3">
    <location>
        <begin position="6"/>
        <end position="75"/>
    </location>
</feature>
<evidence type="ECO:0000256" key="2">
    <source>
        <dbReference type="ARBA" id="ARBA00023002"/>
    </source>
</evidence>
<dbReference type="Gene3D" id="1.20.140.10">
    <property type="entry name" value="Butyryl-CoA Dehydrogenase, subunit A, domain 3"/>
    <property type="match status" value="1"/>
</dbReference>
<dbReference type="AlphaFoldDB" id="A0A1B8S911"/>
<evidence type="ECO:0000313" key="4">
    <source>
        <dbReference type="EMBL" id="OBY29156.1"/>
    </source>
</evidence>
<evidence type="ECO:0000313" key="5">
    <source>
        <dbReference type="Proteomes" id="UP000092668"/>
    </source>
</evidence>
<dbReference type="RefSeq" id="WP_269085794.1">
    <property type="nucleotide sequence ID" value="NZ_LFOE01000161.1"/>
</dbReference>
<dbReference type="Pfam" id="PF00441">
    <property type="entry name" value="Acyl-CoA_dh_1"/>
    <property type="match status" value="1"/>
</dbReference>
<protein>
    <recommendedName>
        <fullName evidence="3">Acyl-CoA dehydrogenase/oxidase C-terminal domain-containing protein</fullName>
    </recommendedName>
</protein>
<dbReference type="PANTHER" id="PTHR43292:SF4">
    <property type="entry name" value="ACYL-COA DEHYDROGENASE FADE34"/>
    <property type="match status" value="1"/>
</dbReference>
<evidence type="ECO:0000256" key="1">
    <source>
        <dbReference type="ARBA" id="ARBA00022630"/>
    </source>
</evidence>
<dbReference type="SUPFAM" id="SSF47203">
    <property type="entry name" value="Acyl-CoA dehydrogenase C-terminal domain-like"/>
    <property type="match status" value="1"/>
</dbReference>
<dbReference type="EMBL" id="LFOE01000161">
    <property type="protein sequence ID" value="OBY29156.1"/>
    <property type="molecule type" value="Genomic_DNA"/>
</dbReference>
<name>A0A1B8S911_9MYCO</name>
<dbReference type="GO" id="GO:0016627">
    <property type="term" value="F:oxidoreductase activity, acting on the CH-CH group of donors"/>
    <property type="evidence" value="ECO:0007669"/>
    <property type="project" value="InterPro"/>
</dbReference>
<accession>A0A1B8S911</accession>
<keyword evidence="1" id="KW-0285">Flavoprotein</keyword>
<dbReference type="GO" id="GO:0005886">
    <property type="term" value="C:plasma membrane"/>
    <property type="evidence" value="ECO:0007669"/>
    <property type="project" value="TreeGrafter"/>
</dbReference>
<comment type="caution">
    <text evidence="4">The sequence shown here is derived from an EMBL/GenBank/DDBJ whole genome shotgun (WGS) entry which is preliminary data.</text>
</comment>
<gene>
    <name evidence="4" type="ORF">ACT18_24600</name>
</gene>
<dbReference type="Proteomes" id="UP000092668">
    <property type="component" value="Unassembled WGS sequence"/>
</dbReference>
<dbReference type="PANTHER" id="PTHR43292">
    <property type="entry name" value="ACYL-COA DEHYDROGENASE"/>
    <property type="match status" value="1"/>
</dbReference>
<sequence length="80" mass="8468">SEPRIGAARAMGKLALSNAMTAAADLVARTLGARMVADTGEIDSFDWLPYVLETPAFHIGGGTDQIMRNLIAERGLGLPR</sequence>
<dbReference type="InterPro" id="IPR052161">
    <property type="entry name" value="Mycobact_Acyl-CoA_DH"/>
</dbReference>
<dbReference type="InterPro" id="IPR036250">
    <property type="entry name" value="AcylCo_DH-like_C"/>
</dbReference>
<dbReference type="InterPro" id="IPR009075">
    <property type="entry name" value="AcylCo_DH/oxidase_C"/>
</dbReference>
<proteinExistence type="predicted"/>
<reference evidence="4 5" key="1">
    <citation type="submission" date="2015-06" db="EMBL/GenBank/DDBJ databases">
        <title>Genome sequence of Mycobacterium kumamotonense strain Roo.</title>
        <authorList>
            <person name="Greninger A.L."/>
            <person name="Cunningham G."/>
            <person name="Miller S."/>
        </authorList>
    </citation>
    <scope>NUCLEOTIDE SEQUENCE [LARGE SCALE GENOMIC DNA]</scope>
    <source>
        <strain evidence="4 5">Roo</strain>
    </source>
</reference>